<feature type="non-terminal residue" evidence="2">
    <location>
        <position position="95"/>
    </location>
</feature>
<dbReference type="RefSeq" id="WP_206431480.1">
    <property type="nucleotide sequence ID" value="NZ_QQYZ01000017.1"/>
</dbReference>
<accession>A0A430G0P3</accession>
<dbReference type="Proteomes" id="UP000287746">
    <property type="component" value="Unassembled WGS sequence"/>
</dbReference>
<proteinExistence type="predicted"/>
<gene>
    <name evidence="2" type="ORF">DAH66_15965</name>
</gene>
<evidence type="ECO:0000256" key="1">
    <source>
        <dbReference type="SAM" id="MobiDB-lite"/>
    </source>
</evidence>
<feature type="region of interest" description="Disordered" evidence="1">
    <location>
        <begin position="67"/>
        <end position="95"/>
    </location>
</feature>
<keyword evidence="2" id="KW-0675">Receptor</keyword>
<dbReference type="AlphaFoldDB" id="A0A430G0P3"/>
<evidence type="ECO:0000313" key="2">
    <source>
        <dbReference type="EMBL" id="RSY80251.1"/>
    </source>
</evidence>
<evidence type="ECO:0000313" key="3">
    <source>
        <dbReference type="Proteomes" id="UP000287746"/>
    </source>
</evidence>
<sequence length="95" mass="10019">MASPAIAQERTADIRLPEMRLDAAVRMLSRQSGASIGFRDPSLASVRVRAVRGKLTASAALERALRGTGARARQVAAAPYLNQRAPPPAPPPPPP</sequence>
<reference evidence="2 3" key="1">
    <citation type="submission" date="2018-07" db="EMBL/GenBank/DDBJ databases">
        <title>Genomic and Epidemiologic Investigation of an Indolent Hospital Outbreak.</title>
        <authorList>
            <person name="Johnson R.C."/>
            <person name="Deming C."/>
            <person name="Conlan S."/>
            <person name="Zellmer C.J."/>
            <person name="Michelin A.V."/>
            <person name="Lee-Lin S."/>
            <person name="Thomas P.J."/>
            <person name="Park M."/>
            <person name="Weingarten R.A."/>
            <person name="Less J."/>
            <person name="Dekker J.P."/>
            <person name="Frank K.M."/>
            <person name="Musser K.A."/>
            <person name="Mcquiston J.R."/>
            <person name="Henderson D.K."/>
            <person name="Lau A.F."/>
            <person name="Palmore T.N."/>
            <person name="Segre J.A."/>
        </authorList>
    </citation>
    <scope>NUCLEOTIDE SEQUENCE [LARGE SCALE GENOMIC DNA]</scope>
    <source>
        <strain evidence="2 3">SK-CDC1_0717</strain>
    </source>
</reference>
<dbReference type="EMBL" id="QQYZ01000017">
    <property type="protein sequence ID" value="RSY80251.1"/>
    <property type="molecule type" value="Genomic_DNA"/>
</dbReference>
<comment type="caution">
    <text evidence="2">The sequence shown here is derived from an EMBL/GenBank/DDBJ whole genome shotgun (WGS) entry which is preliminary data.</text>
</comment>
<organism evidence="2 3">
    <name type="scientific">Sphingomonas koreensis</name>
    <dbReference type="NCBI Taxonomy" id="93064"/>
    <lineage>
        <taxon>Bacteria</taxon>
        <taxon>Pseudomonadati</taxon>
        <taxon>Pseudomonadota</taxon>
        <taxon>Alphaproteobacteria</taxon>
        <taxon>Sphingomonadales</taxon>
        <taxon>Sphingomonadaceae</taxon>
        <taxon>Sphingomonas</taxon>
    </lineage>
</organism>
<protein>
    <submittedName>
        <fullName evidence="2">TonB-dependent receptor</fullName>
    </submittedName>
</protein>
<feature type="compositionally biased region" description="Pro residues" evidence="1">
    <location>
        <begin position="85"/>
        <end position="95"/>
    </location>
</feature>
<name>A0A430G0P3_9SPHN</name>
<dbReference type="Gene3D" id="3.55.50.30">
    <property type="match status" value="1"/>
</dbReference>